<evidence type="ECO:0000256" key="5">
    <source>
        <dbReference type="ARBA" id="ARBA00023180"/>
    </source>
</evidence>
<organism evidence="8 9">
    <name type="scientific">Anopheles epiroticus</name>
    <dbReference type="NCBI Taxonomy" id="199890"/>
    <lineage>
        <taxon>Eukaryota</taxon>
        <taxon>Metazoa</taxon>
        <taxon>Ecdysozoa</taxon>
        <taxon>Arthropoda</taxon>
        <taxon>Hexapoda</taxon>
        <taxon>Insecta</taxon>
        <taxon>Pterygota</taxon>
        <taxon>Neoptera</taxon>
        <taxon>Endopterygota</taxon>
        <taxon>Diptera</taxon>
        <taxon>Nematocera</taxon>
        <taxon>Culicoidea</taxon>
        <taxon>Culicidae</taxon>
        <taxon>Anophelinae</taxon>
        <taxon>Anopheles</taxon>
    </lineage>
</organism>
<dbReference type="GO" id="GO:0008061">
    <property type="term" value="F:chitin binding"/>
    <property type="evidence" value="ECO:0007669"/>
    <property type="project" value="UniProtKB-KW"/>
</dbReference>
<evidence type="ECO:0000256" key="2">
    <source>
        <dbReference type="ARBA" id="ARBA00022729"/>
    </source>
</evidence>
<dbReference type="STRING" id="199890.A0A182P1I6"/>
<evidence type="ECO:0000313" key="9">
    <source>
        <dbReference type="Proteomes" id="UP000075885"/>
    </source>
</evidence>
<sequence>MRGVSIAVVVTVALATVLEAKVISTRDPRCPRVDDPEKTIHLTHPTDCSRFLVCSSGMAYEMRCPEGLEYDVEQRSCDYDYLVRCSTEGRAQVQQANHGYELPLEQLALNRPAWNDLQLELVQPQQPQPPHQQQQQQRVDVESVPSYKPAISVVDARCPRTDDPKKPIHLPRTGNCGKFMKCFGGRAYEMDCPAGLEFDAKNGRCDYPSLARCSRV</sequence>
<name>A0A182P1I6_9DIPT</name>
<keyword evidence="3" id="KW-0677">Repeat</keyword>
<feature type="domain" description="Chitin-binding type-2" evidence="7">
    <location>
        <begin position="155"/>
        <end position="215"/>
    </location>
</feature>
<evidence type="ECO:0000259" key="7">
    <source>
        <dbReference type="PROSITE" id="PS50940"/>
    </source>
</evidence>
<evidence type="ECO:0000256" key="1">
    <source>
        <dbReference type="ARBA" id="ARBA00022669"/>
    </source>
</evidence>
<feature type="domain" description="Chitin-binding type-2" evidence="7">
    <location>
        <begin position="27"/>
        <end position="87"/>
    </location>
</feature>
<dbReference type="InterPro" id="IPR036508">
    <property type="entry name" value="Chitin-bd_dom_sf"/>
</dbReference>
<keyword evidence="4" id="KW-1015">Disulfide bond</keyword>
<dbReference type="Pfam" id="PF01607">
    <property type="entry name" value="CBM_14"/>
    <property type="match status" value="2"/>
</dbReference>
<evidence type="ECO:0000256" key="4">
    <source>
        <dbReference type="ARBA" id="ARBA00023157"/>
    </source>
</evidence>
<dbReference type="PROSITE" id="PS50940">
    <property type="entry name" value="CHIT_BIND_II"/>
    <property type="match status" value="2"/>
</dbReference>
<dbReference type="PANTHER" id="PTHR23301">
    <property type="entry name" value="CHITIN BINDING PERITROPHIN-A"/>
    <property type="match status" value="1"/>
</dbReference>
<reference evidence="9" key="1">
    <citation type="submission" date="2013-03" db="EMBL/GenBank/DDBJ databases">
        <title>The Genome Sequence of Anopheles epiroticus epiroticus2.</title>
        <authorList>
            <consortium name="The Broad Institute Genomics Platform"/>
            <person name="Neafsey D.E."/>
            <person name="Howell P."/>
            <person name="Walker B."/>
            <person name="Young S.K."/>
            <person name="Zeng Q."/>
            <person name="Gargeya S."/>
            <person name="Fitzgerald M."/>
            <person name="Haas B."/>
            <person name="Abouelleil A."/>
            <person name="Allen A.W."/>
            <person name="Alvarado L."/>
            <person name="Arachchi H.M."/>
            <person name="Berlin A.M."/>
            <person name="Chapman S.B."/>
            <person name="Gainer-Dewar J."/>
            <person name="Goldberg J."/>
            <person name="Griggs A."/>
            <person name="Gujja S."/>
            <person name="Hansen M."/>
            <person name="Howarth C."/>
            <person name="Imamovic A."/>
            <person name="Ireland A."/>
            <person name="Larimer J."/>
            <person name="McCowan C."/>
            <person name="Murphy C."/>
            <person name="Pearson M."/>
            <person name="Poon T.W."/>
            <person name="Priest M."/>
            <person name="Roberts A."/>
            <person name="Saif S."/>
            <person name="Shea T."/>
            <person name="Sisk P."/>
            <person name="Sykes S."/>
            <person name="Wortman J."/>
            <person name="Nusbaum C."/>
            <person name="Birren B."/>
        </authorList>
    </citation>
    <scope>NUCLEOTIDE SEQUENCE [LARGE SCALE GENOMIC DNA]</scope>
    <source>
        <strain evidence="9">Epiroticus2</strain>
    </source>
</reference>
<keyword evidence="2 6" id="KW-0732">Signal</keyword>
<dbReference type="SMART" id="SM00494">
    <property type="entry name" value="ChtBD2"/>
    <property type="match status" value="2"/>
</dbReference>
<protein>
    <recommendedName>
        <fullName evidence="7">Chitin-binding type-2 domain-containing protein</fullName>
    </recommendedName>
</protein>
<keyword evidence="1" id="KW-0147">Chitin-binding</keyword>
<dbReference type="Gene3D" id="2.170.140.10">
    <property type="entry name" value="Chitin binding domain"/>
    <property type="match status" value="2"/>
</dbReference>
<dbReference type="AlphaFoldDB" id="A0A182P1I6"/>
<keyword evidence="5" id="KW-0325">Glycoprotein</keyword>
<dbReference type="InterPro" id="IPR002557">
    <property type="entry name" value="Chitin-bd_dom"/>
</dbReference>
<dbReference type="InterPro" id="IPR051940">
    <property type="entry name" value="Chitin_bind-dev_reg"/>
</dbReference>
<evidence type="ECO:0000313" key="8">
    <source>
        <dbReference type="EnsemblMetazoa" id="AEPI000768-PA"/>
    </source>
</evidence>
<evidence type="ECO:0000256" key="3">
    <source>
        <dbReference type="ARBA" id="ARBA00022737"/>
    </source>
</evidence>
<keyword evidence="9" id="KW-1185">Reference proteome</keyword>
<dbReference type="SUPFAM" id="SSF57625">
    <property type="entry name" value="Invertebrate chitin-binding proteins"/>
    <property type="match status" value="2"/>
</dbReference>
<evidence type="ECO:0000256" key="6">
    <source>
        <dbReference type="SAM" id="SignalP"/>
    </source>
</evidence>
<dbReference type="GO" id="GO:0005576">
    <property type="term" value="C:extracellular region"/>
    <property type="evidence" value="ECO:0007669"/>
    <property type="project" value="InterPro"/>
</dbReference>
<dbReference type="PANTHER" id="PTHR23301:SF0">
    <property type="entry name" value="CHITIN-BINDING TYPE-2 DOMAIN-CONTAINING PROTEIN-RELATED"/>
    <property type="match status" value="1"/>
</dbReference>
<reference evidence="8" key="2">
    <citation type="submission" date="2020-05" db="UniProtKB">
        <authorList>
            <consortium name="EnsemblMetazoa"/>
        </authorList>
    </citation>
    <scope>IDENTIFICATION</scope>
    <source>
        <strain evidence="8">Epiroticus2</strain>
    </source>
</reference>
<proteinExistence type="predicted"/>
<feature type="signal peptide" evidence="6">
    <location>
        <begin position="1"/>
        <end position="20"/>
    </location>
</feature>
<dbReference type="EnsemblMetazoa" id="AEPI000768-RA">
    <property type="protein sequence ID" value="AEPI000768-PA"/>
    <property type="gene ID" value="AEPI000768"/>
</dbReference>
<dbReference type="Proteomes" id="UP000075885">
    <property type="component" value="Unassembled WGS sequence"/>
</dbReference>
<accession>A0A182P1I6</accession>
<dbReference type="VEuPathDB" id="VectorBase:AEPI000768"/>
<feature type="chain" id="PRO_5008130702" description="Chitin-binding type-2 domain-containing protein" evidence="6">
    <location>
        <begin position="21"/>
        <end position="216"/>
    </location>
</feature>